<feature type="non-terminal residue" evidence="1">
    <location>
        <position position="178"/>
    </location>
</feature>
<sequence>MKKRKRKSLNPSPPKPVFFALSMPITDAYKDGVTRKPFKPGYTAPPPMFQLGSIPMNFRENWEISRRDLNNPCFIAIVTTEPNFVDQDYDEYAAFESRSLLCHCCSVAIVINLSLSLASLISCLRFMVLLILRHTLPILVNGAQDNTFPFFLRTTGIIMPIYIMVKTVNAIKCCQRQR</sequence>
<reference evidence="1 2" key="1">
    <citation type="journal article" date="2022" name="Plant J.">
        <title>Chromosome-level genome of Camellia lanceoleosa provides a valuable resource for understanding genome evolution and self-incompatibility.</title>
        <authorList>
            <person name="Gong W."/>
            <person name="Xiao S."/>
            <person name="Wang L."/>
            <person name="Liao Z."/>
            <person name="Chang Y."/>
            <person name="Mo W."/>
            <person name="Hu G."/>
            <person name="Li W."/>
            <person name="Zhao G."/>
            <person name="Zhu H."/>
            <person name="Hu X."/>
            <person name="Ji K."/>
            <person name="Xiang X."/>
            <person name="Song Q."/>
            <person name="Yuan D."/>
            <person name="Jin S."/>
            <person name="Zhang L."/>
        </authorList>
    </citation>
    <scope>NUCLEOTIDE SEQUENCE [LARGE SCALE GENOMIC DNA]</scope>
    <source>
        <strain evidence="1">SQ_2022a</strain>
    </source>
</reference>
<protein>
    <submittedName>
        <fullName evidence="1">Uncharacterized protein</fullName>
    </submittedName>
</protein>
<name>A0ACC0HMS5_9ERIC</name>
<dbReference type="Proteomes" id="UP001060215">
    <property type="component" value="Chromosome 4"/>
</dbReference>
<evidence type="ECO:0000313" key="2">
    <source>
        <dbReference type="Proteomes" id="UP001060215"/>
    </source>
</evidence>
<gene>
    <name evidence="1" type="ORF">LOK49_LG05G02472</name>
</gene>
<organism evidence="1 2">
    <name type="scientific">Camellia lanceoleosa</name>
    <dbReference type="NCBI Taxonomy" id="1840588"/>
    <lineage>
        <taxon>Eukaryota</taxon>
        <taxon>Viridiplantae</taxon>
        <taxon>Streptophyta</taxon>
        <taxon>Embryophyta</taxon>
        <taxon>Tracheophyta</taxon>
        <taxon>Spermatophyta</taxon>
        <taxon>Magnoliopsida</taxon>
        <taxon>eudicotyledons</taxon>
        <taxon>Gunneridae</taxon>
        <taxon>Pentapetalae</taxon>
        <taxon>asterids</taxon>
        <taxon>Ericales</taxon>
        <taxon>Theaceae</taxon>
        <taxon>Camellia</taxon>
    </lineage>
</organism>
<keyword evidence="2" id="KW-1185">Reference proteome</keyword>
<comment type="caution">
    <text evidence="1">The sequence shown here is derived from an EMBL/GenBank/DDBJ whole genome shotgun (WGS) entry which is preliminary data.</text>
</comment>
<dbReference type="EMBL" id="CM045761">
    <property type="protein sequence ID" value="KAI8013978.1"/>
    <property type="molecule type" value="Genomic_DNA"/>
</dbReference>
<accession>A0ACC0HMS5</accession>
<evidence type="ECO:0000313" key="1">
    <source>
        <dbReference type="EMBL" id="KAI8013978.1"/>
    </source>
</evidence>
<proteinExistence type="predicted"/>